<organism evidence="1 2">
    <name type="scientific">Metschnikowia bicuspidata var. bicuspidata NRRL YB-4993</name>
    <dbReference type="NCBI Taxonomy" id="869754"/>
    <lineage>
        <taxon>Eukaryota</taxon>
        <taxon>Fungi</taxon>
        <taxon>Dikarya</taxon>
        <taxon>Ascomycota</taxon>
        <taxon>Saccharomycotina</taxon>
        <taxon>Pichiomycetes</taxon>
        <taxon>Metschnikowiaceae</taxon>
        <taxon>Metschnikowia</taxon>
    </lineage>
</organism>
<accession>A0A1A0H5S0</accession>
<reference evidence="1 2" key="1">
    <citation type="submission" date="2016-05" db="EMBL/GenBank/DDBJ databases">
        <title>Comparative genomics of biotechnologically important yeasts.</title>
        <authorList>
            <consortium name="DOE Joint Genome Institute"/>
            <person name="Riley R."/>
            <person name="Haridas S."/>
            <person name="Wolfe K.H."/>
            <person name="Lopes M.R."/>
            <person name="Hittinger C.T."/>
            <person name="Goker M."/>
            <person name="Salamov A."/>
            <person name="Wisecaver J."/>
            <person name="Long T.M."/>
            <person name="Aerts A.L."/>
            <person name="Barry K."/>
            <person name="Choi C."/>
            <person name="Clum A."/>
            <person name="Coughlan A.Y."/>
            <person name="Deshpande S."/>
            <person name="Douglass A.P."/>
            <person name="Hanson S.J."/>
            <person name="Klenk H.-P."/>
            <person name="LaButti K."/>
            <person name="Lapidus A."/>
            <person name="Lindquist E."/>
            <person name="Lipzen A."/>
            <person name="Meier-kolthoff J.P."/>
            <person name="Ohm R.A."/>
            <person name="Otillar R.P."/>
            <person name="Pangilinan J."/>
            <person name="Peng Y."/>
            <person name="Rokas A."/>
            <person name="Rosa C.A."/>
            <person name="Scheuner C."/>
            <person name="Sibirny A.A."/>
            <person name="Slot J.C."/>
            <person name="Stielow J.B."/>
            <person name="Sun H."/>
            <person name="Kurtzman C.P."/>
            <person name="Blackwell M."/>
            <person name="Grigoriev I.V."/>
            <person name="Jeffries T.W."/>
        </authorList>
    </citation>
    <scope>NUCLEOTIDE SEQUENCE [LARGE SCALE GENOMIC DNA]</scope>
    <source>
        <strain evidence="1 2">NRRL YB-4993</strain>
    </source>
</reference>
<keyword evidence="2" id="KW-1185">Reference proteome</keyword>
<dbReference type="Proteomes" id="UP000092555">
    <property type="component" value="Unassembled WGS sequence"/>
</dbReference>
<evidence type="ECO:0000313" key="1">
    <source>
        <dbReference type="EMBL" id="OBA19434.1"/>
    </source>
</evidence>
<gene>
    <name evidence="1" type="ORF">METBIDRAFT_213999</name>
</gene>
<dbReference type="GeneID" id="30028044"/>
<dbReference type="AlphaFoldDB" id="A0A1A0H5S0"/>
<protein>
    <submittedName>
        <fullName evidence="1">Uncharacterized protein</fullName>
    </submittedName>
</protein>
<evidence type="ECO:0000313" key="2">
    <source>
        <dbReference type="Proteomes" id="UP000092555"/>
    </source>
</evidence>
<dbReference type="RefSeq" id="XP_018709962.1">
    <property type="nucleotide sequence ID" value="XM_018855068.1"/>
</dbReference>
<dbReference type="EMBL" id="LXTC01000006">
    <property type="protein sequence ID" value="OBA19434.1"/>
    <property type="molecule type" value="Genomic_DNA"/>
</dbReference>
<comment type="caution">
    <text evidence="1">The sequence shown here is derived from an EMBL/GenBank/DDBJ whole genome shotgun (WGS) entry which is preliminary data.</text>
</comment>
<proteinExistence type="predicted"/>
<sequence>MIIQSLNHSTISFLLSISLPFPSPMPSPISRPSPCPSISISINSNISAHSRNPVLPPIPVAQQSCQLVKSIFFPAGISLPHLFPVPFHLSFAPTGGPGTRLGPQRICPIGQRGSARRPNQLFRAPSSFSSWHHPAQAAKPACVDFLHAAEYSIGSPKHTASRSLP</sequence>
<name>A0A1A0H5S0_9ASCO</name>